<evidence type="ECO:0000256" key="1">
    <source>
        <dbReference type="ARBA" id="ARBA00004141"/>
    </source>
</evidence>
<protein>
    <recommendedName>
        <fullName evidence="6">WAT1-related protein</fullName>
    </recommendedName>
</protein>
<organism evidence="8 9">
    <name type="scientific">Tetracentron sinense</name>
    <name type="common">Spur-leaf</name>
    <dbReference type="NCBI Taxonomy" id="13715"/>
    <lineage>
        <taxon>Eukaryota</taxon>
        <taxon>Viridiplantae</taxon>
        <taxon>Streptophyta</taxon>
        <taxon>Embryophyta</taxon>
        <taxon>Tracheophyta</taxon>
        <taxon>Spermatophyta</taxon>
        <taxon>Magnoliopsida</taxon>
        <taxon>Trochodendrales</taxon>
        <taxon>Trochodendraceae</taxon>
        <taxon>Tetracentron</taxon>
    </lineage>
</organism>
<dbReference type="OMA" id="TIFKSTW"/>
<evidence type="ECO:0000313" key="8">
    <source>
        <dbReference type="EMBL" id="KAF8389429.1"/>
    </source>
</evidence>
<gene>
    <name evidence="8" type="ORF">HHK36_026124</name>
</gene>
<feature type="transmembrane region" description="Helical" evidence="6">
    <location>
        <begin position="139"/>
        <end position="159"/>
    </location>
</feature>
<keyword evidence="5 6" id="KW-0472">Membrane</keyword>
<feature type="domain" description="EamA" evidence="7">
    <location>
        <begin position="181"/>
        <end position="320"/>
    </location>
</feature>
<evidence type="ECO:0000313" key="9">
    <source>
        <dbReference type="Proteomes" id="UP000655225"/>
    </source>
</evidence>
<dbReference type="Proteomes" id="UP000655225">
    <property type="component" value="Unassembled WGS sequence"/>
</dbReference>
<dbReference type="SUPFAM" id="SSF103481">
    <property type="entry name" value="Multidrug resistance efflux transporter EmrE"/>
    <property type="match status" value="2"/>
</dbReference>
<dbReference type="InterPro" id="IPR030184">
    <property type="entry name" value="WAT1-related"/>
</dbReference>
<evidence type="ECO:0000256" key="4">
    <source>
        <dbReference type="ARBA" id="ARBA00022989"/>
    </source>
</evidence>
<dbReference type="PANTHER" id="PTHR31218">
    <property type="entry name" value="WAT1-RELATED PROTEIN"/>
    <property type="match status" value="1"/>
</dbReference>
<dbReference type="InterPro" id="IPR000620">
    <property type="entry name" value="EamA_dom"/>
</dbReference>
<sequence>MMALRDLKLGFEICKPYLLLTLNELCRSLFLILVQSLLSKGLKSLVLVVYKEITATLVLSLLAFFLEKDKRPALSLKILFYAFLLGLLDITLSQVLFASCLKFVDSTYVSIGVNLETPVIFVLALVFRQEKLRLRSINGQAKILGVAASAGGALTILLWKGPTIFKSTWLSRFQVTGDSTIGGIMIVGAVLSTCFWNIFMGHVVRMYPAELSLTAMMSFFGAIQTAVVTALLVPRSSWELKWEGGLVLLAILFGGIVMTGFFNYVLTWCIHKKGPVFTSAFSPLLIVFSFIFQAVFLRNSAHLGSIVGAVFVVVGLYLLLWAKANDSDHKEEMGVDESINSPLIQP</sequence>
<reference evidence="8 9" key="1">
    <citation type="submission" date="2020-04" db="EMBL/GenBank/DDBJ databases">
        <title>Plant Genome Project.</title>
        <authorList>
            <person name="Zhang R.-G."/>
        </authorList>
    </citation>
    <scope>NUCLEOTIDE SEQUENCE [LARGE SCALE GENOMIC DNA]</scope>
    <source>
        <strain evidence="8">YNK0</strain>
        <tissue evidence="8">Leaf</tissue>
    </source>
</reference>
<dbReference type="OrthoDB" id="770296at2759"/>
<dbReference type="InterPro" id="IPR037185">
    <property type="entry name" value="EmrE-like"/>
</dbReference>
<dbReference type="GO" id="GO:0022857">
    <property type="term" value="F:transmembrane transporter activity"/>
    <property type="evidence" value="ECO:0007669"/>
    <property type="project" value="InterPro"/>
</dbReference>
<name>A0A834YI59_TETSI</name>
<evidence type="ECO:0000256" key="5">
    <source>
        <dbReference type="ARBA" id="ARBA00023136"/>
    </source>
</evidence>
<accession>A0A834YI59</accession>
<proteinExistence type="inferred from homology"/>
<comment type="subcellular location">
    <subcellularLocation>
        <location evidence="1 6">Membrane</location>
        <topology evidence="1 6">Multi-pass membrane protein</topology>
    </subcellularLocation>
</comment>
<evidence type="ECO:0000256" key="3">
    <source>
        <dbReference type="ARBA" id="ARBA00022692"/>
    </source>
</evidence>
<evidence type="ECO:0000256" key="6">
    <source>
        <dbReference type="RuleBase" id="RU363077"/>
    </source>
</evidence>
<feature type="transmembrane region" description="Helical" evidence="6">
    <location>
        <begin position="108"/>
        <end position="127"/>
    </location>
</feature>
<feature type="transmembrane region" description="Helical" evidence="6">
    <location>
        <begin position="179"/>
        <end position="199"/>
    </location>
</feature>
<keyword evidence="3 6" id="KW-0812">Transmembrane</keyword>
<evidence type="ECO:0000256" key="2">
    <source>
        <dbReference type="ARBA" id="ARBA00007635"/>
    </source>
</evidence>
<keyword evidence="4 6" id="KW-1133">Transmembrane helix</keyword>
<dbReference type="EMBL" id="JABCRI010000019">
    <property type="protein sequence ID" value="KAF8389429.1"/>
    <property type="molecule type" value="Genomic_DNA"/>
</dbReference>
<feature type="transmembrane region" description="Helical" evidence="6">
    <location>
        <begin position="245"/>
        <end position="264"/>
    </location>
</feature>
<keyword evidence="9" id="KW-1185">Reference proteome</keyword>
<feature type="transmembrane region" description="Helical" evidence="6">
    <location>
        <begin position="211"/>
        <end position="233"/>
    </location>
</feature>
<comment type="caution">
    <text evidence="8">The sequence shown here is derived from an EMBL/GenBank/DDBJ whole genome shotgun (WGS) entry which is preliminary data.</text>
</comment>
<dbReference type="AlphaFoldDB" id="A0A834YI59"/>
<feature type="domain" description="EamA" evidence="7">
    <location>
        <begin position="18"/>
        <end position="139"/>
    </location>
</feature>
<comment type="similarity">
    <text evidence="2 6">Belongs to the drug/metabolite transporter (DMT) superfamily. Plant drug/metabolite exporter (P-DME) (TC 2.A.7.4) family.</text>
</comment>
<feature type="transmembrane region" description="Helical" evidence="6">
    <location>
        <begin position="302"/>
        <end position="322"/>
    </location>
</feature>
<feature type="transmembrane region" description="Helical" evidence="6">
    <location>
        <begin position="78"/>
        <end position="96"/>
    </location>
</feature>
<dbReference type="GO" id="GO:0016020">
    <property type="term" value="C:membrane"/>
    <property type="evidence" value="ECO:0007669"/>
    <property type="project" value="UniProtKB-SubCell"/>
</dbReference>
<evidence type="ECO:0000259" key="7">
    <source>
        <dbReference type="Pfam" id="PF00892"/>
    </source>
</evidence>
<feature type="transmembrane region" description="Helical" evidence="6">
    <location>
        <begin position="276"/>
        <end position="296"/>
    </location>
</feature>
<dbReference type="Pfam" id="PF00892">
    <property type="entry name" value="EamA"/>
    <property type="match status" value="2"/>
</dbReference>
<feature type="transmembrane region" description="Helical" evidence="6">
    <location>
        <begin position="44"/>
        <end position="66"/>
    </location>
</feature>